<dbReference type="RefSeq" id="WP_099413403.1">
    <property type="nucleotide sequence ID" value="NZ_PDYH01000033.1"/>
</dbReference>
<keyword evidence="1" id="KW-0472">Membrane</keyword>
<accession>A0A2G3E9L9</accession>
<organism evidence="3 4">
    <name type="scientific">Pseudobutyrivibrio ruminis</name>
    <dbReference type="NCBI Taxonomy" id="46206"/>
    <lineage>
        <taxon>Bacteria</taxon>
        <taxon>Bacillati</taxon>
        <taxon>Bacillota</taxon>
        <taxon>Clostridia</taxon>
        <taxon>Lachnospirales</taxon>
        <taxon>Lachnospiraceae</taxon>
        <taxon>Pseudobutyrivibrio</taxon>
    </lineage>
</organism>
<protein>
    <recommendedName>
        <fullName evidence="2">DUF3644 domain-containing protein</fullName>
    </recommendedName>
</protein>
<dbReference type="AlphaFoldDB" id="A0A2G3E9L9"/>
<gene>
    <name evidence="3" type="ORF">CSX00_08435</name>
</gene>
<dbReference type="EMBL" id="PDYH01000033">
    <property type="protein sequence ID" value="PHU39927.1"/>
    <property type="molecule type" value="Genomic_DNA"/>
</dbReference>
<keyword evidence="1" id="KW-0812">Transmembrane</keyword>
<evidence type="ECO:0000313" key="3">
    <source>
        <dbReference type="EMBL" id="PHU39927.1"/>
    </source>
</evidence>
<comment type="caution">
    <text evidence="3">The sequence shown here is derived from an EMBL/GenBank/DDBJ whole genome shotgun (WGS) entry which is preliminary data.</text>
</comment>
<sequence>MSKKKVYSIKRELLKKSREAILAAVSIYNNPQMTFKSETFITLIIIGWTYLMHAYYRDVHVDYRYKTKVGKKVIVDKTKYGAYKHWELEACLNNKKCPLDKDTIANLKFLIGIRHEIEHQMTDKIDEFLSAKLQASAINYDYYITRLFGEKYSINESLSLAIQFSPIAPSQMDELKDNEHIISSVKNFIVDFEEKLSEDQLQSSRYAYRVLFVPINAKRRGQADRVVEFIRSDSPLAEGIEKQYALIKETEKNKYLPSQIVLLMNNEGYTKFNMSKHTDLWKQEDAKNPDKHYGVLVAKTWYWYDSWIQKVRDYCEANKEKLI</sequence>
<name>A0A2G3E9L9_9FIRM</name>
<feature type="transmembrane region" description="Helical" evidence="1">
    <location>
        <begin position="39"/>
        <end position="56"/>
    </location>
</feature>
<keyword evidence="4" id="KW-1185">Reference proteome</keyword>
<dbReference type="InterPro" id="IPR022104">
    <property type="entry name" value="DUF3644"/>
</dbReference>
<reference evidence="3" key="1">
    <citation type="submission" date="2017-10" db="EMBL/GenBank/DDBJ databases">
        <title>Resolving the taxonomy of Roseburia spp., Eubacterium rectale and Agathobacter spp. through phylogenomic analysis.</title>
        <authorList>
            <person name="Sheridan P.O."/>
            <person name="Walker A.W."/>
            <person name="Duncan S.H."/>
            <person name="Scott K.P."/>
            <person name="Toole P.W.O."/>
            <person name="Luis P."/>
            <person name="Flint H.J."/>
        </authorList>
    </citation>
    <scope>NUCLEOTIDE SEQUENCE [LARGE SCALE GENOMIC DNA]</scope>
    <source>
        <strain evidence="3">JK10</strain>
    </source>
</reference>
<evidence type="ECO:0000256" key="1">
    <source>
        <dbReference type="SAM" id="Phobius"/>
    </source>
</evidence>
<feature type="domain" description="DUF3644" evidence="2">
    <location>
        <begin position="12"/>
        <end position="195"/>
    </location>
</feature>
<dbReference type="Proteomes" id="UP000224317">
    <property type="component" value="Unassembled WGS sequence"/>
</dbReference>
<evidence type="ECO:0000259" key="2">
    <source>
        <dbReference type="Pfam" id="PF12358"/>
    </source>
</evidence>
<keyword evidence="1" id="KW-1133">Transmembrane helix</keyword>
<dbReference type="Pfam" id="PF12358">
    <property type="entry name" value="DUF3644"/>
    <property type="match status" value="1"/>
</dbReference>
<evidence type="ECO:0000313" key="4">
    <source>
        <dbReference type="Proteomes" id="UP000224317"/>
    </source>
</evidence>
<proteinExistence type="predicted"/>